<proteinExistence type="predicted"/>
<dbReference type="EMBL" id="WBMU01002083">
    <property type="protein sequence ID" value="NXC72487.1"/>
    <property type="molecule type" value="Genomic_DNA"/>
</dbReference>
<dbReference type="AlphaFoldDB" id="A0A851Q0F5"/>
<feature type="non-terminal residue" evidence="3">
    <location>
        <position position="81"/>
    </location>
</feature>
<reference evidence="3" key="1">
    <citation type="submission" date="2019-09" db="EMBL/GenBank/DDBJ databases">
        <title>Bird 10,000 Genomes (B10K) Project - Family phase.</title>
        <authorList>
            <person name="Zhang G."/>
        </authorList>
    </citation>
    <scope>NUCLEOTIDE SEQUENCE</scope>
    <source>
        <strain evidence="3">B10K-CU-031-38</strain>
    </source>
</reference>
<accession>A0A851Q0F5</accession>
<sequence length="81" mass="9469">LQYTKVWIPDPNEVWRSAEIIQDYKEGDESLHLKLEDGTIYIFPINYEGAKLPFLRNPDILVGENDLTSLSYLHEPEILHN</sequence>
<gene>
    <name evidence="3" type="primary">Myo5b_0</name>
    <name evidence="3" type="ORF">ANHANH_R01858</name>
</gene>
<keyword evidence="1" id="KW-0547">Nucleotide-binding</keyword>
<dbReference type="Gene3D" id="3.40.850.10">
    <property type="entry name" value="Kinesin motor domain"/>
    <property type="match status" value="1"/>
</dbReference>
<evidence type="ECO:0000256" key="2">
    <source>
        <dbReference type="ARBA" id="ARBA00022840"/>
    </source>
</evidence>
<keyword evidence="2" id="KW-0067">ATP-binding</keyword>
<dbReference type="GO" id="GO:0005524">
    <property type="term" value="F:ATP binding"/>
    <property type="evidence" value="ECO:0007669"/>
    <property type="project" value="UniProtKB-KW"/>
</dbReference>
<dbReference type="SUPFAM" id="SSF50084">
    <property type="entry name" value="Myosin S1 fragment, N-terminal domain"/>
    <property type="match status" value="1"/>
</dbReference>
<evidence type="ECO:0000313" key="3">
    <source>
        <dbReference type="EMBL" id="NXC72487.1"/>
    </source>
</evidence>
<name>A0A851Q0F5_ANHAN</name>
<organism evidence="3 4">
    <name type="scientific">Anhinga anhinga</name>
    <name type="common">Anhinga</name>
    <name type="synonym">Plotus anhinga</name>
    <dbReference type="NCBI Taxonomy" id="56067"/>
    <lineage>
        <taxon>Eukaryota</taxon>
        <taxon>Metazoa</taxon>
        <taxon>Chordata</taxon>
        <taxon>Craniata</taxon>
        <taxon>Vertebrata</taxon>
        <taxon>Euteleostomi</taxon>
        <taxon>Archelosauria</taxon>
        <taxon>Archosauria</taxon>
        <taxon>Dinosauria</taxon>
        <taxon>Saurischia</taxon>
        <taxon>Theropoda</taxon>
        <taxon>Coelurosauria</taxon>
        <taxon>Aves</taxon>
        <taxon>Neognathae</taxon>
        <taxon>Neoaves</taxon>
        <taxon>Aequornithes</taxon>
        <taxon>Suliformes</taxon>
        <taxon>Anhingidae</taxon>
        <taxon>Anhinga</taxon>
    </lineage>
</organism>
<keyword evidence="4" id="KW-1185">Reference proteome</keyword>
<protein>
    <submittedName>
        <fullName evidence="3">MYO5B protein</fullName>
    </submittedName>
</protein>
<evidence type="ECO:0000313" key="4">
    <source>
        <dbReference type="Proteomes" id="UP000657035"/>
    </source>
</evidence>
<dbReference type="Proteomes" id="UP000657035">
    <property type="component" value="Unassembled WGS sequence"/>
</dbReference>
<dbReference type="InterPro" id="IPR036961">
    <property type="entry name" value="Kinesin_motor_dom_sf"/>
</dbReference>
<comment type="caution">
    <text evidence="3">The sequence shown here is derived from an EMBL/GenBank/DDBJ whole genome shotgun (WGS) entry which is preliminary data.</text>
</comment>
<feature type="non-terminal residue" evidence="3">
    <location>
        <position position="1"/>
    </location>
</feature>
<evidence type="ECO:0000256" key="1">
    <source>
        <dbReference type="ARBA" id="ARBA00022741"/>
    </source>
</evidence>
<dbReference type="OrthoDB" id="6108017at2759"/>